<comment type="caution">
    <text evidence="1">The sequence shown here is derived from an EMBL/GenBank/DDBJ whole genome shotgun (WGS) entry which is preliminary data.</text>
</comment>
<sequence>NAILTITNKTTGEEVARINLADYLAQGRGAFEARHYSAQEFLDREYDYKLDFFLQGNQWKYVQLSISILDWSKRIQRVDF</sequence>
<name>K1TS71_9ZZZZ</name>
<keyword evidence="1" id="KW-0449">Lipoprotein</keyword>
<dbReference type="EMBL" id="AJWZ01002626">
    <property type="protein sequence ID" value="EKC70454.1"/>
    <property type="molecule type" value="Genomic_DNA"/>
</dbReference>
<dbReference type="Pfam" id="PF08842">
    <property type="entry name" value="Mfa2"/>
    <property type="match status" value="1"/>
</dbReference>
<accession>K1TS71</accession>
<protein>
    <submittedName>
        <fullName evidence="1">Lipoprotein</fullName>
    </submittedName>
</protein>
<proteinExistence type="predicted"/>
<feature type="non-terminal residue" evidence="1">
    <location>
        <position position="1"/>
    </location>
</feature>
<dbReference type="AlphaFoldDB" id="K1TS71"/>
<reference evidence="1" key="1">
    <citation type="journal article" date="2013" name="Environ. Microbiol.">
        <title>Microbiota from the distal guts of lean and obese adolescents exhibit partial functional redundancy besides clear differences in community structure.</title>
        <authorList>
            <person name="Ferrer M."/>
            <person name="Ruiz A."/>
            <person name="Lanza F."/>
            <person name="Haange S.B."/>
            <person name="Oberbach A."/>
            <person name="Till H."/>
            <person name="Bargiela R."/>
            <person name="Campoy C."/>
            <person name="Segura M.T."/>
            <person name="Richter M."/>
            <person name="von Bergen M."/>
            <person name="Seifert J."/>
            <person name="Suarez A."/>
        </authorList>
    </citation>
    <scope>NUCLEOTIDE SEQUENCE</scope>
</reference>
<dbReference type="InterPro" id="IPR014941">
    <property type="entry name" value="FimB/Mfa2/Mfa3"/>
</dbReference>
<evidence type="ECO:0000313" key="1">
    <source>
        <dbReference type="EMBL" id="EKC70454.1"/>
    </source>
</evidence>
<organism evidence="1">
    <name type="scientific">human gut metagenome</name>
    <dbReference type="NCBI Taxonomy" id="408170"/>
    <lineage>
        <taxon>unclassified sequences</taxon>
        <taxon>metagenomes</taxon>
        <taxon>organismal metagenomes</taxon>
    </lineage>
</organism>
<gene>
    <name evidence="1" type="ORF">OBE_03884</name>
</gene>
<dbReference type="Gene3D" id="2.60.40.2090">
    <property type="match status" value="1"/>
</dbReference>